<dbReference type="PATRIC" id="fig|1227499.3.peg.4310"/>
<dbReference type="Pfam" id="PF01874">
    <property type="entry name" value="CitG"/>
    <property type="match status" value="1"/>
</dbReference>
<dbReference type="Gene3D" id="1.10.4200.10">
    <property type="entry name" value="Triphosphoribosyl-dephospho-CoA protein"/>
    <property type="match status" value="1"/>
</dbReference>
<dbReference type="PANTHER" id="PTHR42280:SF1">
    <property type="entry name" value="CITG FAMILY PROTEIN"/>
    <property type="match status" value="1"/>
</dbReference>
<dbReference type="GO" id="GO:0005524">
    <property type="term" value="F:ATP binding"/>
    <property type="evidence" value="ECO:0007669"/>
    <property type="project" value="InterPro"/>
</dbReference>
<name>L9WJ08_9EURY</name>
<organism evidence="1 2">
    <name type="scientific">Natronolimnohabitans innermongolicus JCM 12255</name>
    <dbReference type="NCBI Taxonomy" id="1227499"/>
    <lineage>
        <taxon>Archaea</taxon>
        <taxon>Methanobacteriati</taxon>
        <taxon>Methanobacteriota</taxon>
        <taxon>Stenosarchaea group</taxon>
        <taxon>Halobacteria</taxon>
        <taxon>Halobacteriales</taxon>
        <taxon>Natrialbaceae</taxon>
        <taxon>Natronolimnohabitans</taxon>
    </lineage>
</organism>
<dbReference type="EMBL" id="AOHZ01000098">
    <property type="protein sequence ID" value="ELY49211.1"/>
    <property type="molecule type" value="Genomic_DNA"/>
</dbReference>
<dbReference type="PANTHER" id="PTHR42280">
    <property type="entry name" value="CITG FAMILY PROTEIN"/>
    <property type="match status" value="1"/>
</dbReference>
<dbReference type="Proteomes" id="UP000011602">
    <property type="component" value="Unassembled WGS sequence"/>
</dbReference>
<dbReference type="STRING" id="1227499.C493_20982"/>
<keyword evidence="2" id="KW-1185">Reference proteome</keyword>
<sequence length="355" mass="37535">MSFCRFVDSNHLTGRLELAGALERGKTAEEEVRGDAELGDAVASASIKAKRPPSVQTAMRTPADNAQLALLLEVAGTPKPGNVDRHRDLEDLLFDHFLAGSVGARRGLEAAERGESIGTAFERAVEGMAAQGGGNTQFGALLLLVPLVRAAGDHAGDRTDERRSGPRNLSRPALEAVCENTTVADAAGFYRAFDHVDVFVGDPPSDMAPLDVRRGSDAVPALEDRGLTLLDVMSRSVPGDDVAREWVEGYERSFTAAERLAAADGPPTDRAAQVFLSLLADRPDTLVATRSGEAVAEDVRDRAADLVERNALEAAPEAVEAFGDDLVERGINPGTTADLTAGGLFVALEREAITV</sequence>
<protein>
    <submittedName>
        <fullName evidence="1">Triphosphoribosyl-dephospho-CoA protein</fullName>
    </submittedName>
</protein>
<comment type="caution">
    <text evidence="1">The sequence shown here is derived from an EMBL/GenBank/DDBJ whole genome shotgun (WGS) entry which is preliminary data.</text>
</comment>
<evidence type="ECO:0000313" key="2">
    <source>
        <dbReference type="Proteomes" id="UP000011602"/>
    </source>
</evidence>
<reference evidence="1 2" key="1">
    <citation type="journal article" date="2014" name="PLoS Genet.">
        <title>Phylogenetically driven sequencing of extremely halophilic archaea reveals strategies for static and dynamic osmo-response.</title>
        <authorList>
            <person name="Becker E.A."/>
            <person name="Seitzer P.M."/>
            <person name="Tritt A."/>
            <person name="Larsen D."/>
            <person name="Krusor M."/>
            <person name="Yao A.I."/>
            <person name="Wu D."/>
            <person name="Madern D."/>
            <person name="Eisen J.A."/>
            <person name="Darling A.E."/>
            <person name="Facciotti M.T."/>
        </authorList>
    </citation>
    <scope>NUCLEOTIDE SEQUENCE [LARGE SCALE GENOMIC DNA]</scope>
    <source>
        <strain evidence="1 2">JCM 12255</strain>
    </source>
</reference>
<proteinExistence type="predicted"/>
<evidence type="ECO:0000313" key="1">
    <source>
        <dbReference type="EMBL" id="ELY49211.1"/>
    </source>
</evidence>
<gene>
    <name evidence="1" type="ORF">C493_20982</name>
</gene>
<dbReference type="eggNOG" id="arCOG04238">
    <property type="taxonomic scope" value="Archaea"/>
</dbReference>
<dbReference type="InterPro" id="IPR002736">
    <property type="entry name" value="CitG"/>
</dbReference>
<accession>L9WJ08</accession>
<dbReference type="GO" id="GO:0046917">
    <property type="term" value="F:triphosphoribosyl-dephospho-CoA synthase activity"/>
    <property type="evidence" value="ECO:0007669"/>
    <property type="project" value="InterPro"/>
</dbReference>
<dbReference type="AlphaFoldDB" id="L9WJ08"/>